<reference evidence="1 2" key="1">
    <citation type="submission" date="2015-07" db="EMBL/GenBank/DDBJ databases">
        <authorList>
            <consortium name="Pathogen Informatics"/>
        </authorList>
    </citation>
    <scope>NUCLEOTIDE SEQUENCE [LARGE SCALE GENOMIC DNA]</scope>
    <source>
        <strain evidence="1 2">A316</strain>
    </source>
</reference>
<organism evidence="1 2">
    <name type="scientific">Vibrio cholerae</name>
    <dbReference type="NCBI Taxonomy" id="666"/>
    <lineage>
        <taxon>Bacteria</taxon>
        <taxon>Pseudomonadati</taxon>
        <taxon>Pseudomonadota</taxon>
        <taxon>Gammaproteobacteria</taxon>
        <taxon>Vibrionales</taxon>
        <taxon>Vibrionaceae</taxon>
        <taxon>Vibrio</taxon>
    </lineage>
</organism>
<name>A0A655YPJ5_VIBCL</name>
<protein>
    <submittedName>
        <fullName evidence="1">Uncharacterized protein</fullName>
    </submittedName>
</protein>
<sequence length="121" mass="13520">MPSERNIFAPKIGDSRNACARSDNVGIANLHGKRFGAGRLMEHGLSMTADRTDVLGAIATVLQKRQHRITEQMPQIVLQFTHRNQGGWLADADIEQPLLEVGRNRVVVVSQQFDVIVLQRH</sequence>
<dbReference type="EMBL" id="CWQY01000033">
    <property type="protein sequence ID" value="CSD17074.1"/>
    <property type="molecule type" value="Genomic_DNA"/>
</dbReference>
<gene>
    <name evidence="1" type="ORF">ERS013200_03414</name>
</gene>
<dbReference type="AlphaFoldDB" id="A0A655YPJ5"/>
<accession>A0A655YPJ5</accession>
<proteinExistence type="predicted"/>
<evidence type="ECO:0000313" key="1">
    <source>
        <dbReference type="EMBL" id="CSD17074.1"/>
    </source>
</evidence>
<evidence type="ECO:0000313" key="2">
    <source>
        <dbReference type="Proteomes" id="UP000041770"/>
    </source>
</evidence>
<dbReference type="Proteomes" id="UP000041770">
    <property type="component" value="Unassembled WGS sequence"/>
</dbReference>